<dbReference type="PANTHER" id="PTHR48111">
    <property type="entry name" value="REGULATOR OF RPOS"/>
    <property type="match status" value="1"/>
</dbReference>
<dbReference type="Pfam" id="PF00072">
    <property type="entry name" value="Response_reg"/>
    <property type="match status" value="1"/>
</dbReference>
<dbReference type="SUPFAM" id="SSF52172">
    <property type="entry name" value="CheY-like"/>
    <property type="match status" value="1"/>
</dbReference>
<sequence>MQPAIPARPEPESRGPESRRPGGRGPEGHGAGGRGPEGPGPGGEDTVPAPVPAPVPARVPGHVLVVDDDPTVSEVVAGYLTAAGYSVDRAADGPAALECFARRRPDLVVLDLMLPGMDGFEVCRRMRAHGRVPVIMLTARGDEDDRILGLETGADDYVTKPFSPRELVLRVGSVLRRAGAAAAPAGRSALIEGGGLVLDPAARRATRDGRVLALTLREFDLLAFLLRHPGQVFTREELMREVWGWDFGDLSTVTVHVRRLRGKAEADPARPELIRTVWGVGYRLDLPSGPATDALAASGRATDALAASGRATDAPVASGPATDVSAASGPATDASAASGPADAPTTSGPPADAPAAPGPADVLTASGPPADVPAAPGAPS</sequence>
<evidence type="ECO:0000259" key="9">
    <source>
        <dbReference type="PROSITE" id="PS50110"/>
    </source>
</evidence>
<evidence type="ECO:0000256" key="4">
    <source>
        <dbReference type="ARBA" id="ARBA00023125"/>
    </source>
</evidence>
<evidence type="ECO:0000259" key="10">
    <source>
        <dbReference type="PROSITE" id="PS51755"/>
    </source>
</evidence>
<comment type="caution">
    <text evidence="11">The sequence shown here is derived from an EMBL/GenBank/DDBJ whole genome shotgun (WGS) entry which is preliminary data.</text>
</comment>
<gene>
    <name evidence="11" type="ORF">FHX80_112661</name>
</gene>
<dbReference type="GO" id="GO:0000976">
    <property type="term" value="F:transcription cis-regulatory region binding"/>
    <property type="evidence" value="ECO:0007669"/>
    <property type="project" value="TreeGrafter"/>
</dbReference>
<evidence type="ECO:0000313" key="11">
    <source>
        <dbReference type="EMBL" id="TWG04217.1"/>
    </source>
</evidence>
<dbReference type="FunFam" id="1.10.10.10:FF:000018">
    <property type="entry name" value="DNA-binding response regulator ResD"/>
    <property type="match status" value="1"/>
</dbReference>
<keyword evidence="5" id="KW-0804">Transcription</keyword>
<feature type="compositionally biased region" description="Low complexity" evidence="8">
    <location>
        <begin position="325"/>
        <end position="380"/>
    </location>
</feature>
<dbReference type="Gene3D" id="1.10.10.10">
    <property type="entry name" value="Winged helix-like DNA-binding domain superfamily/Winged helix DNA-binding domain"/>
    <property type="match status" value="1"/>
</dbReference>
<feature type="compositionally biased region" description="Gly residues" evidence="8">
    <location>
        <begin position="23"/>
        <end position="43"/>
    </location>
</feature>
<evidence type="ECO:0000256" key="8">
    <source>
        <dbReference type="SAM" id="MobiDB-lite"/>
    </source>
</evidence>
<dbReference type="InterPro" id="IPR036388">
    <property type="entry name" value="WH-like_DNA-bd_sf"/>
</dbReference>
<evidence type="ECO:0000256" key="5">
    <source>
        <dbReference type="ARBA" id="ARBA00023163"/>
    </source>
</evidence>
<feature type="domain" description="OmpR/PhoB-type" evidence="10">
    <location>
        <begin position="188"/>
        <end position="286"/>
    </location>
</feature>
<evidence type="ECO:0000256" key="3">
    <source>
        <dbReference type="ARBA" id="ARBA00023015"/>
    </source>
</evidence>
<dbReference type="EMBL" id="VIWW01000001">
    <property type="protein sequence ID" value="TWG04217.1"/>
    <property type="molecule type" value="Genomic_DNA"/>
</dbReference>
<feature type="DNA-binding region" description="OmpR/PhoB-type" evidence="7">
    <location>
        <begin position="188"/>
        <end position="286"/>
    </location>
</feature>
<feature type="modified residue" description="4-aspartylphosphate" evidence="6">
    <location>
        <position position="111"/>
    </location>
</feature>
<dbReference type="InterPro" id="IPR011006">
    <property type="entry name" value="CheY-like_superfamily"/>
</dbReference>
<evidence type="ECO:0000256" key="6">
    <source>
        <dbReference type="PROSITE-ProRule" id="PRU00169"/>
    </source>
</evidence>
<dbReference type="GO" id="GO:0032993">
    <property type="term" value="C:protein-DNA complex"/>
    <property type="evidence" value="ECO:0007669"/>
    <property type="project" value="TreeGrafter"/>
</dbReference>
<protein>
    <submittedName>
        <fullName evidence="11">DNA-binding response OmpR family regulator</fullName>
    </submittedName>
</protein>
<feature type="region of interest" description="Disordered" evidence="8">
    <location>
        <begin position="1"/>
        <end position="55"/>
    </location>
</feature>
<accession>A0A561UXZ7</accession>
<dbReference type="OrthoDB" id="3197131at2"/>
<name>A0A561UXZ7_9ACTN</name>
<organism evidence="11 12">
    <name type="scientific">Streptomyces brevispora</name>
    <dbReference type="NCBI Taxonomy" id="887462"/>
    <lineage>
        <taxon>Bacteria</taxon>
        <taxon>Bacillati</taxon>
        <taxon>Actinomycetota</taxon>
        <taxon>Actinomycetes</taxon>
        <taxon>Kitasatosporales</taxon>
        <taxon>Streptomycetaceae</taxon>
        <taxon>Streptomyces</taxon>
    </lineage>
</organism>
<evidence type="ECO:0000256" key="1">
    <source>
        <dbReference type="ARBA" id="ARBA00022553"/>
    </source>
</evidence>
<keyword evidence="3" id="KW-0805">Transcription regulation</keyword>
<dbReference type="FunFam" id="3.40.50.2300:FF:000001">
    <property type="entry name" value="DNA-binding response regulator PhoB"/>
    <property type="match status" value="1"/>
</dbReference>
<dbReference type="Proteomes" id="UP000318186">
    <property type="component" value="Unassembled WGS sequence"/>
</dbReference>
<dbReference type="InterPro" id="IPR016032">
    <property type="entry name" value="Sig_transdc_resp-reg_C-effctor"/>
</dbReference>
<feature type="compositionally biased region" description="Basic and acidic residues" evidence="8">
    <location>
        <begin position="9"/>
        <end position="20"/>
    </location>
</feature>
<feature type="region of interest" description="Disordered" evidence="8">
    <location>
        <begin position="311"/>
        <end position="380"/>
    </location>
</feature>
<keyword evidence="1 6" id="KW-0597">Phosphoprotein</keyword>
<dbReference type="InterPro" id="IPR001867">
    <property type="entry name" value="OmpR/PhoB-type_DNA-bd"/>
</dbReference>
<proteinExistence type="predicted"/>
<dbReference type="Gene3D" id="3.40.50.2300">
    <property type="match status" value="1"/>
</dbReference>
<dbReference type="GO" id="GO:0006355">
    <property type="term" value="P:regulation of DNA-templated transcription"/>
    <property type="evidence" value="ECO:0007669"/>
    <property type="project" value="InterPro"/>
</dbReference>
<keyword evidence="2" id="KW-0902">Two-component regulatory system</keyword>
<dbReference type="SUPFAM" id="SSF46894">
    <property type="entry name" value="C-terminal effector domain of the bipartite response regulators"/>
    <property type="match status" value="1"/>
</dbReference>
<evidence type="ECO:0000256" key="2">
    <source>
        <dbReference type="ARBA" id="ARBA00023012"/>
    </source>
</evidence>
<feature type="domain" description="Response regulatory" evidence="9">
    <location>
        <begin position="62"/>
        <end position="175"/>
    </location>
</feature>
<evidence type="ECO:0000313" key="12">
    <source>
        <dbReference type="Proteomes" id="UP000318186"/>
    </source>
</evidence>
<dbReference type="PANTHER" id="PTHR48111:SF4">
    <property type="entry name" value="DNA-BINDING DUAL TRANSCRIPTIONAL REGULATOR OMPR"/>
    <property type="match status" value="1"/>
</dbReference>
<reference evidence="11 12" key="1">
    <citation type="submission" date="2019-06" db="EMBL/GenBank/DDBJ databases">
        <title>Sequencing the genomes of 1000 actinobacteria strains.</title>
        <authorList>
            <person name="Klenk H.-P."/>
        </authorList>
    </citation>
    <scope>NUCLEOTIDE SEQUENCE [LARGE SCALE GENOMIC DNA]</scope>
    <source>
        <strain evidence="11 12">DSM 42059</strain>
    </source>
</reference>
<dbReference type="SMART" id="SM00448">
    <property type="entry name" value="REC"/>
    <property type="match status" value="1"/>
</dbReference>
<dbReference type="GO" id="GO:0000156">
    <property type="term" value="F:phosphorelay response regulator activity"/>
    <property type="evidence" value="ECO:0007669"/>
    <property type="project" value="TreeGrafter"/>
</dbReference>
<evidence type="ECO:0000256" key="7">
    <source>
        <dbReference type="PROSITE-ProRule" id="PRU01091"/>
    </source>
</evidence>
<dbReference type="GO" id="GO:0005829">
    <property type="term" value="C:cytosol"/>
    <property type="evidence" value="ECO:0007669"/>
    <property type="project" value="TreeGrafter"/>
</dbReference>
<dbReference type="PROSITE" id="PS50110">
    <property type="entry name" value="RESPONSE_REGULATORY"/>
    <property type="match status" value="1"/>
</dbReference>
<dbReference type="CDD" id="cd17574">
    <property type="entry name" value="REC_OmpR"/>
    <property type="match status" value="1"/>
</dbReference>
<dbReference type="CDD" id="cd00383">
    <property type="entry name" value="trans_reg_C"/>
    <property type="match status" value="1"/>
</dbReference>
<keyword evidence="4 7" id="KW-0238">DNA-binding</keyword>
<dbReference type="InterPro" id="IPR039420">
    <property type="entry name" value="WalR-like"/>
</dbReference>
<dbReference type="Pfam" id="PF00486">
    <property type="entry name" value="Trans_reg_C"/>
    <property type="match status" value="1"/>
</dbReference>
<dbReference type="PROSITE" id="PS51755">
    <property type="entry name" value="OMPR_PHOB"/>
    <property type="match status" value="1"/>
</dbReference>
<dbReference type="AlphaFoldDB" id="A0A561UXZ7"/>
<dbReference type="InterPro" id="IPR001789">
    <property type="entry name" value="Sig_transdc_resp-reg_receiver"/>
</dbReference>
<dbReference type="SMART" id="SM00862">
    <property type="entry name" value="Trans_reg_C"/>
    <property type="match status" value="1"/>
</dbReference>
<dbReference type="Gene3D" id="6.10.250.690">
    <property type="match status" value="1"/>
</dbReference>